<accession>A0ABS6TID9</accession>
<gene>
    <name evidence="6" type="ORF">KUA55_18195</name>
</gene>
<comment type="caution">
    <text evidence="6">The sequence shown here is derived from an EMBL/GenBank/DDBJ whole genome shotgun (WGS) entry which is preliminary data.</text>
</comment>
<evidence type="ECO:0000256" key="1">
    <source>
        <dbReference type="ARBA" id="ARBA00005695"/>
    </source>
</evidence>
<dbReference type="InterPro" id="IPR000914">
    <property type="entry name" value="SBP_5_dom"/>
</dbReference>
<reference evidence="6 7" key="1">
    <citation type="submission" date="2021-06" db="EMBL/GenBank/DDBJ databases">
        <title>Enterococcus alishanensis sp. nov., a novel lactic acid bacterium isolated from fresh coffee beans.</title>
        <authorList>
            <person name="Chen Y.-S."/>
        </authorList>
    </citation>
    <scope>NUCLEOTIDE SEQUENCE [LARGE SCALE GENOMIC DNA]</scope>
    <source>
        <strain evidence="6 7">ALS3</strain>
    </source>
</reference>
<evidence type="ECO:0000259" key="5">
    <source>
        <dbReference type="Pfam" id="PF00496"/>
    </source>
</evidence>
<name>A0ABS6TID9_9ENTE</name>
<keyword evidence="3 4" id="KW-0732">Signal</keyword>
<dbReference type="SUPFAM" id="SSF53850">
    <property type="entry name" value="Periplasmic binding protein-like II"/>
    <property type="match status" value="1"/>
</dbReference>
<feature type="chain" id="PRO_5045757706" description="Solute-binding protein family 5 domain-containing protein" evidence="4">
    <location>
        <begin position="23"/>
        <end position="121"/>
    </location>
</feature>
<dbReference type="Gene3D" id="3.40.190.10">
    <property type="entry name" value="Periplasmic binding protein-like II"/>
    <property type="match status" value="1"/>
</dbReference>
<comment type="similarity">
    <text evidence="1">Belongs to the bacterial solute-binding protein 5 family.</text>
</comment>
<evidence type="ECO:0000256" key="3">
    <source>
        <dbReference type="ARBA" id="ARBA00022729"/>
    </source>
</evidence>
<dbReference type="PANTHER" id="PTHR30290:SF9">
    <property type="entry name" value="OLIGOPEPTIDE-BINDING PROTEIN APPA"/>
    <property type="match status" value="1"/>
</dbReference>
<dbReference type="InterPro" id="IPR039424">
    <property type="entry name" value="SBP_5"/>
</dbReference>
<dbReference type="RefSeq" id="WP_246601612.1">
    <property type="nucleotide sequence ID" value="NZ_JAHUZB010000041.1"/>
</dbReference>
<feature type="signal peptide" evidence="4">
    <location>
        <begin position="1"/>
        <end position="22"/>
    </location>
</feature>
<dbReference type="EMBL" id="JAHUZB010000041">
    <property type="protein sequence ID" value="MBV7392565.1"/>
    <property type="molecule type" value="Genomic_DNA"/>
</dbReference>
<keyword evidence="7" id="KW-1185">Reference proteome</keyword>
<keyword evidence="2" id="KW-0813">Transport</keyword>
<organism evidence="6 7">
    <name type="scientific">Enterococcus alishanensis</name>
    <dbReference type="NCBI Taxonomy" id="1303817"/>
    <lineage>
        <taxon>Bacteria</taxon>
        <taxon>Bacillati</taxon>
        <taxon>Bacillota</taxon>
        <taxon>Bacilli</taxon>
        <taxon>Lactobacillales</taxon>
        <taxon>Enterococcaceae</taxon>
        <taxon>Enterococcus</taxon>
    </lineage>
</organism>
<sequence length="121" mass="12836">MRSARHILAGLLTAFALGSAGAAETPKTGGTLVIGSTQVPRHLNGAVQSGIATALPSAQLFASPLRFDADWKPQPYLAESWELSPDARTLTLHLRKDALFHDGKPVTSEDVAFSVMAVKQN</sequence>
<protein>
    <recommendedName>
        <fullName evidence="5">Solute-binding protein family 5 domain-containing protein</fullName>
    </recommendedName>
</protein>
<evidence type="ECO:0000313" key="6">
    <source>
        <dbReference type="EMBL" id="MBV7392565.1"/>
    </source>
</evidence>
<dbReference type="Pfam" id="PF00496">
    <property type="entry name" value="SBP_bac_5"/>
    <property type="match status" value="1"/>
</dbReference>
<feature type="domain" description="Solute-binding protein family 5" evidence="5">
    <location>
        <begin position="72"/>
        <end position="116"/>
    </location>
</feature>
<dbReference type="Proteomes" id="UP000774130">
    <property type="component" value="Unassembled WGS sequence"/>
</dbReference>
<evidence type="ECO:0000256" key="2">
    <source>
        <dbReference type="ARBA" id="ARBA00022448"/>
    </source>
</evidence>
<evidence type="ECO:0000313" key="7">
    <source>
        <dbReference type="Proteomes" id="UP000774130"/>
    </source>
</evidence>
<feature type="non-terminal residue" evidence="6">
    <location>
        <position position="121"/>
    </location>
</feature>
<dbReference type="PANTHER" id="PTHR30290">
    <property type="entry name" value="PERIPLASMIC BINDING COMPONENT OF ABC TRANSPORTER"/>
    <property type="match status" value="1"/>
</dbReference>
<proteinExistence type="inferred from homology"/>
<evidence type="ECO:0000256" key="4">
    <source>
        <dbReference type="SAM" id="SignalP"/>
    </source>
</evidence>